<dbReference type="RefSeq" id="WP_223629577.1">
    <property type="nucleotide sequence ID" value="NZ_JAIQDJ010000008.1"/>
</dbReference>
<dbReference type="PANTHER" id="PTHR43250:SF2">
    <property type="entry name" value="EXODEOXYRIBONUCLEASE III"/>
    <property type="match status" value="1"/>
</dbReference>
<comment type="similarity">
    <text evidence="3">Belongs to the DNA repair enzymes AP/ExoA family.</text>
</comment>
<name>A0ABS7TGN1_9GAMM</name>
<keyword evidence="6" id="KW-0460">Magnesium</keyword>
<dbReference type="Gene3D" id="3.60.10.10">
    <property type="entry name" value="Endonuclease/exonuclease/phosphatase"/>
    <property type="match status" value="1"/>
</dbReference>
<sequence>MKIASWNVNSLNVRLPQLQQWLADFAPDVVGLQETKLEDHRFPEDALLEAGYRSVFHGQKTYNGVALLARHPIAAVQSGIPDFADPQARAIAATVNGVRIVNLYVVNGQDLGTDKYDYKLRWLDAVHGWLAEELKAHPHLVVLGDFNIAPDDRDVPDAAVWNDDHILTSSAERSAYQRLLALGLHDGLRLKHDDAALFSWWDYRQAAFRRNLGLRIDLTLVSDALKAQVQAVGIDKTPRSWERPSDHAPAWVELRGQAQLLQ</sequence>
<dbReference type="CDD" id="cd09086">
    <property type="entry name" value="ExoIII-like_AP-endo"/>
    <property type="match status" value="1"/>
</dbReference>
<comment type="caution">
    <text evidence="8">The sequence shown here is derived from an EMBL/GenBank/DDBJ whole genome shotgun (WGS) entry which is preliminary data.</text>
</comment>
<evidence type="ECO:0000256" key="4">
    <source>
        <dbReference type="ARBA" id="ARBA00022723"/>
    </source>
</evidence>
<keyword evidence="9" id="KW-1185">Reference proteome</keyword>
<keyword evidence="4" id="KW-0479">Metal-binding</keyword>
<dbReference type="InterPro" id="IPR037493">
    <property type="entry name" value="ExoIII-like"/>
</dbReference>
<dbReference type="Proteomes" id="UP001430290">
    <property type="component" value="Unassembled WGS sequence"/>
</dbReference>
<evidence type="ECO:0000256" key="1">
    <source>
        <dbReference type="ARBA" id="ARBA00001936"/>
    </source>
</evidence>
<evidence type="ECO:0000256" key="3">
    <source>
        <dbReference type="ARBA" id="ARBA00007092"/>
    </source>
</evidence>
<dbReference type="PROSITE" id="PS00728">
    <property type="entry name" value="AP_NUCLEASE_F1_3"/>
    <property type="match status" value="1"/>
</dbReference>
<evidence type="ECO:0000256" key="5">
    <source>
        <dbReference type="ARBA" id="ARBA00022801"/>
    </source>
</evidence>
<protein>
    <submittedName>
        <fullName evidence="8">Exodeoxyribonuclease III</fullName>
        <ecNumber evidence="8">3.1.11.2</ecNumber>
    </submittedName>
</protein>
<dbReference type="NCBIfam" id="TIGR00633">
    <property type="entry name" value="xth"/>
    <property type="match status" value="1"/>
</dbReference>
<dbReference type="InterPro" id="IPR005135">
    <property type="entry name" value="Endo/exonuclease/phosphatase"/>
</dbReference>
<comment type="cofactor">
    <cofactor evidence="1">
        <name>Mn(2+)</name>
        <dbReference type="ChEBI" id="CHEBI:29035"/>
    </cofactor>
</comment>
<proteinExistence type="inferred from homology"/>
<evidence type="ECO:0000313" key="8">
    <source>
        <dbReference type="EMBL" id="MBZ4186900.1"/>
    </source>
</evidence>
<dbReference type="InterPro" id="IPR020848">
    <property type="entry name" value="AP_endonuclease_F1_CS"/>
</dbReference>
<dbReference type="InterPro" id="IPR004808">
    <property type="entry name" value="AP_endonuc_1"/>
</dbReference>
<evidence type="ECO:0000256" key="6">
    <source>
        <dbReference type="ARBA" id="ARBA00022842"/>
    </source>
</evidence>
<dbReference type="NCBIfam" id="TIGR00195">
    <property type="entry name" value="exoDNase_III"/>
    <property type="match status" value="1"/>
</dbReference>
<evidence type="ECO:0000259" key="7">
    <source>
        <dbReference type="Pfam" id="PF03372"/>
    </source>
</evidence>
<dbReference type="PROSITE" id="PS51435">
    <property type="entry name" value="AP_NUCLEASE_F1_4"/>
    <property type="match status" value="1"/>
</dbReference>
<dbReference type="EC" id="3.1.11.2" evidence="8"/>
<evidence type="ECO:0000256" key="2">
    <source>
        <dbReference type="ARBA" id="ARBA00001946"/>
    </source>
</evidence>
<reference evidence="8" key="1">
    <citation type="submission" date="2021-09" db="EMBL/GenBank/DDBJ databases">
        <authorList>
            <person name="Wu T."/>
            <person name="Guo S.Z."/>
        </authorList>
    </citation>
    <scope>NUCLEOTIDE SEQUENCE</scope>
    <source>
        <strain evidence="8">RSS-23</strain>
    </source>
</reference>
<dbReference type="PANTHER" id="PTHR43250">
    <property type="entry name" value="EXODEOXYRIBONUCLEASE III"/>
    <property type="match status" value="1"/>
</dbReference>
<dbReference type="InterPro" id="IPR020847">
    <property type="entry name" value="AP_endonuclease_F1_BS"/>
</dbReference>
<dbReference type="InterPro" id="IPR036691">
    <property type="entry name" value="Endo/exonu/phosph_ase_sf"/>
</dbReference>
<comment type="cofactor">
    <cofactor evidence="2">
        <name>Mg(2+)</name>
        <dbReference type="ChEBI" id="CHEBI:18420"/>
    </cofactor>
</comment>
<gene>
    <name evidence="8" type="primary">xth</name>
    <name evidence="8" type="ORF">K7B09_11270</name>
</gene>
<keyword evidence="5 8" id="KW-0378">Hydrolase</keyword>
<accession>A0ABS7TGN1</accession>
<evidence type="ECO:0000313" key="9">
    <source>
        <dbReference type="Proteomes" id="UP001430290"/>
    </source>
</evidence>
<organism evidence="8 9">
    <name type="scientific">Thermomonas beijingensis</name>
    <dbReference type="NCBI Taxonomy" id="2872701"/>
    <lineage>
        <taxon>Bacteria</taxon>
        <taxon>Pseudomonadati</taxon>
        <taxon>Pseudomonadota</taxon>
        <taxon>Gammaproteobacteria</taxon>
        <taxon>Lysobacterales</taxon>
        <taxon>Lysobacteraceae</taxon>
        <taxon>Thermomonas</taxon>
    </lineage>
</organism>
<dbReference type="SUPFAM" id="SSF56219">
    <property type="entry name" value="DNase I-like"/>
    <property type="match status" value="1"/>
</dbReference>
<feature type="domain" description="Endonuclease/exonuclease/phosphatase" evidence="7">
    <location>
        <begin position="4"/>
        <end position="247"/>
    </location>
</feature>
<dbReference type="EMBL" id="JAIQDJ010000008">
    <property type="protein sequence ID" value="MBZ4186900.1"/>
    <property type="molecule type" value="Genomic_DNA"/>
</dbReference>
<dbReference type="Pfam" id="PF03372">
    <property type="entry name" value="Exo_endo_phos"/>
    <property type="match status" value="1"/>
</dbReference>
<dbReference type="PROSITE" id="PS00726">
    <property type="entry name" value="AP_NUCLEASE_F1_1"/>
    <property type="match status" value="1"/>
</dbReference>
<dbReference type="GO" id="GO:0008311">
    <property type="term" value="F:double-stranded DNA 3'-5' DNA exonuclease activity"/>
    <property type="evidence" value="ECO:0007669"/>
    <property type="project" value="UniProtKB-EC"/>
</dbReference>